<dbReference type="Proteomes" id="UP000663851">
    <property type="component" value="Unassembled WGS sequence"/>
</dbReference>
<reference evidence="5" key="1">
    <citation type="submission" date="2021-02" db="EMBL/GenBank/DDBJ databases">
        <authorList>
            <person name="Nowell W R."/>
        </authorList>
    </citation>
    <scope>NUCLEOTIDE SEQUENCE</scope>
</reference>
<protein>
    <submittedName>
        <fullName evidence="5">Uncharacterized protein</fullName>
    </submittedName>
</protein>
<evidence type="ECO:0000313" key="7">
    <source>
        <dbReference type="EMBL" id="CAF4534752.1"/>
    </source>
</evidence>
<evidence type="ECO:0000256" key="3">
    <source>
        <dbReference type="SAM" id="SignalP"/>
    </source>
</evidence>
<dbReference type="EMBL" id="CAJOBS010000249">
    <property type="protein sequence ID" value="CAF4534752.1"/>
    <property type="molecule type" value="Genomic_DNA"/>
</dbReference>
<feature type="chain" id="PRO_5035616304" evidence="3">
    <location>
        <begin position="23"/>
        <end position="125"/>
    </location>
</feature>
<keyword evidence="3" id="KW-0732">Signal</keyword>
<keyword evidence="2" id="KW-0812">Transmembrane</keyword>
<evidence type="ECO:0000313" key="5">
    <source>
        <dbReference type="EMBL" id="CAF3659158.1"/>
    </source>
</evidence>
<gene>
    <name evidence="6" type="ORF">HFQ381_LOCUS4455</name>
    <name evidence="5" type="ORF">KIK155_LOCUS23930</name>
    <name evidence="4" type="ORF">LUA448_LOCUS14261</name>
    <name evidence="7" type="ORF">TOA249_LOCUS6011</name>
</gene>
<feature type="region of interest" description="Disordered" evidence="1">
    <location>
        <begin position="25"/>
        <end position="84"/>
    </location>
</feature>
<name>A0A818RV98_9BILA</name>
<dbReference type="EMBL" id="CAJNYD010001784">
    <property type="protein sequence ID" value="CAF3364459.1"/>
    <property type="molecule type" value="Genomic_DNA"/>
</dbReference>
<dbReference type="EMBL" id="CAJNYV010004239">
    <property type="protein sequence ID" value="CAF3659158.1"/>
    <property type="molecule type" value="Genomic_DNA"/>
</dbReference>
<feature type="signal peptide" evidence="3">
    <location>
        <begin position="1"/>
        <end position="22"/>
    </location>
</feature>
<evidence type="ECO:0000313" key="6">
    <source>
        <dbReference type="EMBL" id="CAF4152837.1"/>
    </source>
</evidence>
<dbReference type="EMBL" id="CAJOBO010000176">
    <property type="protein sequence ID" value="CAF4152837.1"/>
    <property type="molecule type" value="Genomic_DNA"/>
</dbReference>
<feature type="compositionally biased region" description="Polar residues" evidence="1">
    <location>
        <begin position="34"/>
        <end position="68"/>
    </location>
</feature>
<proteinExistence type="predicted"/>
<keyword evidence="2" id="KW-0472">Membrane</keyword>
<dbReference type="Proteomes" id="UP000663865">
    <property type="component" value="Unassembled WGS sequence"/>
</dbReference>
<dbReference type="Proteomes" id="UP000663838">
    <property type="component" value="Unassembled WGS sequence"/>
</dbReference>
<evidence type="ECO:0000313" key="8">
    <source>
        <dbReference type="Proteomes" id="UP000663865"/>
    </source>
</evidence>
<feature type="compositionally biased region" description="Low complexity" evidence="1">
    <location>
        <begin position="69"/>
        <end position="78"/>
    </location>
</feature>
<feature type="transmembrane region" description="Helical" evidence="2">
    <location>
        <begin position="107"/>
        <end position="124"/>
    </location>
</feature>
<evidence type="ECO:0000256" key="2">
    <source>
        <dbReference type="SAM" id="Phobius"/>
    </source>
</evidence>
<comment type="caution">
    <text evidence="5">The sequence shown here is derived from an EMBL/GenBank/DDBJ whole genome shotgun (WGS) entry which is preliminary data.</text>
</comment>
<dbReference type="AlphaFoldDB" id="A0A818RV98"/>
<dbReference type="Proteomes" id="UP000663833">
    <property type="component" value="Unassembled WGS sequence"/>
</dbReference>
<accession>A0A818RV98</accession>
<evidence type="ECO:0000313" key="4">
    <source>
        <dbReference type="EMBL" id="CAF3364459.1"/>
    </source>
</evidence>
<evidence type="ECO:0000256" key="1">
    <source>
        <dbReference type="SAM" id="MobiDB-lite"/>
    </source>
</evidence>
<sequence length="125" mass="14384">MAILVIITAFLILLLIKDPISDSPRRRVEKTTTIRKNSSSNVVHRNPPAQQRTHIATVDNSFDEANSYSSPSRQQPQPMDNNEDIDLSRIADRPLLPTFSNKIQHELLMGMLFLLYLDSIIFFYR</sequence>
<organism evidence="5 8">
    <name type="scientific">Rotaria socialis</name>
    <dbReference type="NCBI Taxonomy" id="392032"/>
    <lineage>
        <taxon>Eukaryota</taxon>
        <taxon>Metazoa</taxon>
        <taxon>Spiralia</taxon>
        <taxon>Gnathifera</taxon>
        <taxon>Rotifera</taxon>
        <taxon>Eurotatoria</taxon>
        <taxon>Bdelloidea</taxon>
        <taxon>Philodinida</taxon>
        <taxon>Philodinidae</taxon>
        <taxon>Rotaria</taxon>
    </lineage>
</organism>
<keyword evidence="2" id="KW-1133">Transmembrane helix</keyword>